<evidence type="ECO:0000256" key="1">
    <source>
        <dbReference type="SAM" id="MobiDB-lite"/>
    </source>
</evidence>
<evidence type="ECO:0000313" key="2">
    <source>
        <dbReference type="EMBL" id="CDS08587.1"/>
    </source>
</evidence>
<feature type="region of interest" description="Disordered" evidence="1">
    <location>
        <begin position="144"/>
        <end position="168"/>
    </location>
</feature>
<feature type="compositionally biased region" description="Basic residues" evidence="1">
    <location>
        <begin position="151"/>
        <end position="168"/>
    </location>
</feature>
<sequence>MSDLSWCPVCDKAINAFSDSLYCSEQCLRADALRNHPLLGYNYEEFVDFPRPSCASKRNNTLSMSSSISSSSSSLSSTNNNSNCNNTSMSSSPCVSPTLTAASSSSSTATSIASSWRSSNNIEQHFTPPKFDLCDATSRNAATGGHGATTIHHHYYSHHPRHMKSSRS</sequence>
<proteinExistence type="predicted"/>
<accession>A0A077WPE0</accession>
<dbReference type="Pfam" id="PF12855">
    <property type="entry name" value="Ecl1"/>
    <property type="match status" value="1"/>
</dbReference>
<dbReference type="InterPro" id="IPR024368">
    <property type="entry name" value="Ecl1/2/3"/>
</dbReference>
<reference evidence="2" key="1">
    <citation type="journal article" date="2014" name="Genome Announc.">
        <title>De novo whole-genome sequence and genome annotation of Lichtheimia ramosa.</title>
        <authorList>
            <person name="Linde J."/>
            <person name="Schwartze V."/>
            <person name="Binder U."/>
            <person name="Lass-Florl C."/>
            <person name="Voigt K."/>
            <person name="Horn F."/>
        </authorList>
    </citation>
    <scope>NUCLEOTIDE SEQUENCE</scope>
    <source>
        <strain evidence="2">JMRC FSU:6197</strain>
    </source>
</reference>
<protein>
    <submittedName>
        <fullName evidence="2">Uncharacterized protein</fullName>
    </submittedName>
</protein>
<name>A0A077WPE0_9FUNG</name>
<gene>
    <name evidence="2" type="ORF">LRAMOSA09948</name>
</gene>
<organism evidence="2">
    <name type="scientific">Lichtheimia ramosa</name>
    <dbReference type="NCBI Taxonomy" id="688394"/>
    <lineage>
        <taxon>Eukaryota</taxon>
        <taxon>Fungi</taxon>
        <taxon>Fungi incertae sedis</taxon>
        <taxon>Mucoromycota</taxon>
        <taxon>Mucoromycotina</taxon>
        <taxon>Mucoromycetes</taxon>
        <taxon>Mucorales</taxon>
        <taxon>Lichtheimiaceae</taxon>
        <taxon>Lichtheimia</taxon>
    </lineage>
</organism>
<dbReference type="AlphaFoldDB" id="A0A077WPE0"/>
<dbReference type="OrthoDB" id="2384637at2759"/>
<dbReference type="EMBL" id="LK023326">
    <property type="protein sequence ID" value="CDS08587.1"/>
    <property type="molecule type" value="Genomic_DNA"/>
</dbReference>